<dbReference type="InterPro" id="IPR047785">
    <property type="entry name" value="tRNA_MNMC2"/>
</dbReference>
<dbReference type="InterPro" id="IPR029063">
    <property type="entry name" value="SAM-dependent_MTases_sf"/>
</dbReference>
<gene>
    <name evidence="2" type="primary">mnmD</name>
    <name evidence="2" type="ORF">JO391_18525</name>
</gene>
<dbReference type="EMBL" id="CP069370">
    <property type="protein sequence ID" value="QYZ69668.1"/>
    <property type="molecule type" value="Genomic_DNA"/>
</dbReference>
<dbReference type="KEGG" id="nsm:JO391_18525"/>
<keyword evidence="3" id="KW-1185">Reference proteome</keyword>
<dbReference type="InterPro" id="IPR008471">
    <property type="entry name" value="MnmC-like_methylTransf"/>
</dbReference>
<proteinExistence type="predicted"/>
<dbReference type="AlphaFoldDB" id="A0A8G0ZVY6"/>
<dbReference type="GO" id="GO:0004808">
    <property type="term" value="F:tRNA (5-methylaminomethyl-2-thiouridylate)(34)-methyltransferase activity"/>
    <property type="evidence" value="ECO:0007669"/>
    <property type="project" value="InterPro"/>
</dbReference>
<name>A0A8G0ZVY6_9RHOB</name>
<dbReference type="RefSeq" id="WP_220661886.1">
    <property type="nucleotide sequence ID" value="NZ_CP069370.1"/>
</dbReference>
<dbReference type="PANTHER" id="PTHR39963:SF1">
    <property type="entry name" value="MNMC-LIKE METHYLTRANSFERASE DOMAIN-CONTAINING PROTEIN"/>
    <property type="match status" value="1"/>
</dbReference>
<dbReference type="PANTHER" id="PTHR39963">
    <property type="entry name" value="SLL0983 PROTEIN"/>
    <property type="match status" value="1"/>
</dbReference>
<sequence>MSTPDQTALTWRDGTIPVSTRFDDPYFSLAGGLDETRHVFLAGNHLPARFRDSFHIAELGFGTGLNLMATLISRAASPAPGTIRYTSFEAFPLPAADIARALAAFPEAEAVAAPFLDQWSRGETRLSLPGIEAEIILGDARETLPAWAGRADAWYLDGFAPAKNPDLWSDALMAQVAAHTAPGGTFATYTAAGHVRRALAASGFAVTRQPGFGRKRHMTTGTLT</sequence>
<evidence type="ECO:0000259" key="1">
    <source>
        <dbReference type="Pfam" id="PF05430"/>
    </source>
</evidence>
<organism evidence="2 3">
    <name type="scientific">Neotabrizicola shimadae</name>
    <dbReference type="NCBI Taxonomy" id="2807096"/>
    <lineage>
        <taxon>Bacteria</taxon>
        <taxon>Pseudomonadati</taxon>
        <taxon>Pseudomonadota</taxon>
        <taxon>Alphaproteobacteria</taxon>
        <taxon>Rhodobacterales</taxon>
        <taxon>Paracoccaceae</taxon>
        <taxon>Neotabrizicola</taxon>
    </lineage>
</organism>
<evidence type="ECO:0000313" key="2">
    <source>
        <dbReference type="EMBL" id="QYZ69668.1"/>
    </source>
</evidence>
<dbReference type="SUPFAM" id="SSF53335">
    <property type="entry name" value="S-adenosyl-L-methionine-dependent methyltransferases"/>
    <property type="match status" value="1"/>
</dbReference>
<accession>A0A8G0ZVY6</accession>
<dbReference type="Proteomes" id="UP000826300">
    <property type="component" value="Chromosome"/>
</dbReference>
<evidence type="ECO:0000313" key="3">
    <source>
        <dbReference type="Proteomes" id="UP000826300"/>
    </source>
</evidence>
<feature type="domain" description="MnmC-like methyltransferase" evidence="1">
    <location>
        <begin position="108"/>
        <end position="223"/>
    </location>
</feature>
<reference evidence="2" key="1">
    <citation type="submission" date="2021-02" db="EMBL/GenBank/DDBJ databases">
        <title>Rhodobacter shimadae sp. nov., an aerobic anoxygenic phototrophic bacterium isolated from a hot spring.</title>
        <authorList>
            <person name="Muramatsu S."/>
            <person name="Haruta S."/>
            <person name="Hirose S."/>
            <person name="Hanada S."/>
        </authorList>
    </citation>
    <scope>NUCLEOTIDE SEQUENCE</scope>
    <source>
        <strain evidence="2">N10</strain>
    </source>
</reference>
<protein>
    <submittedName>
        <fullName evidence="2">tRNA (5-methylaminomethyl-2-thiouridine)(34)-methyltransferase MnmD</fullName>
    </submittedName>
</protein>
<dbReference type="GO" id="GO:0016645">
    <property type="term" value="F:oxidoreductase activity, acting on the CH-NH group of donors"/>
    <property type="evidence" value="ECO:0007669"/>
    <property type="project" value="InterPro"/>
</dbReference>
<dbReference type="NCBIfam" id="NF033855">
    <property type="entry name" value="tRNA_MNMC2"/>
    <property type="match status" value="1"/>
</dbReference>
<dbReference type="Pfam" id="PF05430">
    <property type="entry name" value="Methyltransf_30"/>
    <property type="match status" value="1"/>
</dbReference>
<dbReference type="Gene3D" id="3.40.50.150">
    <property type="entry name" value="Vaccinia Virus protein VP39"/>
    <property type="match status" value="1"/>
</dbReference>